<dbReference type="Proteomes" id="UP000247476">
    <property type="component" value="Unassembled WGS sequence"/>
</dbReference>
<sequence>MRDMPPLFVRVRARSEGGGFFSAVSARFGRNGAAKRPLSPPDTSVLTKSLGIPVVLHYNKV</sequence>
<keyword evidence="2" id="KW-1185">Reference proteome</keyword>
<proteinExistence type="predicted"/>
<name>A0A2V5K4V9_9BACL</name>
<gene>
    <name evidence="1" type="ORF">DLM86_12860</name>
</gene>
<evidence type="ECO:0000313" key="1">
    <source>
        <dbReference type="EMBL" id="PYI54359.1"/>
    </source>
</evidence>
<accession>A0A2V5K4V9</accession>
<dbReference type="AlphaFoldDB" id="A0A2V5K4V9"/>
<protein>
    <submittedName>
        <fullName evidence="1">Uncharacterized protein</fullName>
    </submittedName>
</protein>
<organism evidence="1 2">
    <name type="scientific">Paenibacillus flagellatus</name>
    <dbReference type="NCBI Taxonomy" id="2211139"/>
    <lineage>
        <taxon>Bacteria</taxon>
        <taxon>Bacillati</taxon>
        <taxon>Bacillota</taxon>
        <taxon>Bacilli</taxon>
        <taxon>Bacillales</taxon>
        <taxon>Paenibacillaceae</taxon>
        <taxon>Paenibacillus</taxon>
    </lineage>
</organism>
<evidence type="ECO:0000313" key="2">
    <source>
        <dbReference type="Proteomes" id="UP000247476"/>
    </source>
</evidence>
<reference evidence="1 2" key="1">
    <citation type="submission" date="2018-05" db="EMBL/GenBank/DDBJ databases">
        <title>Paenibacillus flagellatus sp. nov., isolated from selenium mineral soil.</title>
        <authorList>
            <person name="Dai X."/>
        </authorList>
    </citation>
    <scope>NUCLEOTIDE SEQUENCE [LARGE SCALE GENOMIC DNA]</scope>
    <source>
        <strain evidence="1 2">DXL2</strain>
    </source>
</reference>
<comment type="caution">
    <text evidence="1">The sequence shown here is derived from an EMBL/GenBank/DDBJ whole genome shotgun (WGS) entry which is preliminary data.</text>
</comment>
<dbReference type="EMBL" id="QJVJ01000005">
    <property type="protein sequence ID" value="PYI54359.1"/>
    <property type="molecule type" value="Genomic_DNA"/>
</dbReference>